<organism evidence="5">
    <name type="scientific">bioreactor metagenome</name>
    <dbReference type="NCBI Taxonomy" id="1076179"/>
    <lineage>
        <taxon>unclassified sequences</taxon>
        <taxon>metagenomes</taxon>
        <taxon>ecological metagenomes</taxon>
    </lineage>
</organism>
<evidence type="ECO:0000256" key="3">
    <source>
        <dbReference type="ARBA" id="ARBA00023163"/>
    </source>
</evidence>
<sequence length="57" mass="6723">MAKEMLVDEDIPIVNISIELSYTQPNYFSKVFKKKVGITPSEYREKYLIENKNIIIK</sequence>
<gene>
    <name evidence="5" type="primary">rhaR_132</name>
    <name evidence="5" type="ORF">SDC9_137072</name>
</gene>
<reference evidence="5" key="1">
    <citation type="submission" date="2019-08" db="EMBL/GenBank/DDBJ databases">
        <authorList>
            <person name="Kucharzyk K."/>
            <person name="Murdoch R.W."/>
            <person name="Higgins S."/>
            <person name="Loffler F."/>
        </authorList>
    </citation>
    <scope>NUCLEOTIDE SEQUENCE</scope>
</reference>
<dbReference type="InterPro" id="IPR020449">
    <property type="entry name" value="Tscrpt_reg_AraC-type_HTH"/>
</dbReference>
<keyword evidence="1" id="KW-0805">Transcription regulation</keyword>
<dbReference type="PANTHER" id="PTHR43280">
    <property type="entry name" value="ARAC-FAMILY TRANSCRIPTIONAL REGULATOR"/>
    <property type="match status" value="1"/>
</dbReference>
<dbReference type="EMBL" id="VSSQ01037310">
    <property type="protein sequence ID" value="MPM89957.1"/>
    <property type="molecule type" value="Genomic_DNA"/>
</dbReference>
<keyword evidence="3" id="KW-0804">Transcription</keyword>
<dbReference type="AlphaFoldDB" id="A0A645DL06"/>
<dbReference type="InterPro" id="IPR009057">
    <property type="entry name" value="Homeodomain-like_sf"/>
</dbReference>
<dbReference type="GO" id="GO:0043565">
    <property type="term" value="F:sequence-specific DNA binding"/>
    <property type="evidence" value="ECO:0007669"/>
    <property type="project" value="InterPro"/>
</dbReference>
<evidence type="ECO:0000256" key="1">
    <source>
        <dbReference type="ARBA" id="ARBA00023015"/>
    </source>
</evidence>
<dbReference type="GO" id="GO:0003700">
    <property type="term" value="F:DNA-binding transcription factor activity"/>
    <property type="evidence" value="ECO:0007669"/>
    <property type="project" value="InterPro"/>
</dbReference>
<dbReference type="InterPro" id="IPR018060">
    <property type="entry name" value="HTH_AraC"/>
</dbReference>
<dbReference type="PANTHER" id="PTHR43280:SF29">
    <property type="entry name" value="ARAC-FAMILY TRANSCRIPTIONAL REGULATOR"/>
    <property type="match status" value="1"/>
</dbReference>
<evidence type="ECO:0000259" key="4">
    <source>
        <dbReference type="PROSITE" id="PS01124"/>
    </source>
</evidence>
<keyword evidence="2" id="KW-0238">DNA-binding</keyword>
<evidence type="ECO:0000256" key="2">
    <source>
        <dbReference type="ARBA" id="ARBA00023125"/>
    </source>
</evidence>
<dbReference type="SUPFAM" id="SSF46689">
    <property type="entry name" value="Homeodomain-like"/>
    <property type="match status" value="1"/>
</dbReference>
<accession>A0A645DL06</accession>
<dbReference type="Gene3D" id="1.10.10.60">
    <property type="entry name" value="Homeodomain-like"/>
    <property type="match status" value="1"/>
</dbReference>
<evidence type="ECO:0000313" key="5">
    <source>
        <dbReference type="EMBL" id="MPM89957.1"/>
    </source>
</evidence>
<protein>
    <submittedName>
        <fullName evidence="5">HTH-type transcriptional activator RhaR</fullName>
    </submittedName>
</protein>
<feature type="domain" description="HTH araC/xylS-type" evidence="4">
    <location>
        <begin position="1"/>
        <end position="46"/>
    </location>
</feature>
<proteinExistence type="predicted"/>
<name>A0A645DL06_9ZZZZ</name>
<comment type="caution">
    <text evidence="5">The sequence shown here is derived from an EMBL/GenBank/DDBJ whole genome shotgun (WGS) entry which is preliminary data.</text>
</comment>
<dbReference type="PROSITE" id="PS01124">
    <property type="entry name" value="HTH_ARAC_FAMILY_2"/>
    <property type="match status" value="1"/>
</dbReference>
<dbReference type="PRINTS" id="PR00032">
    <property type="entry name" value="HTHARAC"/>
</dbReference>
<dbReference type="Pfam" id="PF00165">
    <property type="entry name" value="HTH_AraC"/>
    <property type="match status" value="1"/>
</dbReference>